<organism evidence="1 2">
    <name type="scientific">Globicatella sulfidifaciens</name>
    <dbReference type="NCBI Taxonomy" id="136093"/>
    <lineage>
        <taxon>Bacteria</taxon>
        <taxon>Bacillati</taxon>
        <taxon>Bacillota</taxon>
        <taxon>Bacilli</taxon>
        <taxon>Lactobacillales</taxon>
        <taxon>Aerococcaceae</taxon>
        <taxon>Globicatella</taxon>
    </lineage>
</organism>
<sequence>MRDKLPEFATKKELFKYLIENKSKLIDQRKSKIITLDSPFSSSSLIKMAEPKSAGSNLSSSDSLRVKIVGNTSNWVDSHYDVILPNSVKRSLNNRKHLIPHLKDHDYKIDSEIGDVVDIYTENVSLRDLGLDIDGSTESLIMLSDVKKEYDERAFKKYKAGKANQHSIGLQYVKLELAINDPDEEKEYAAWQKYYDQIINKEVVDDSGFFWAILEYKLIEISLVLFGANELTPTLDSAKATPKNDTFNDTRKLEALNELLNVLN</sequence>
<proteinExistence type="predicted"/>
<name>A0A7X8C4W8_9LACT</name>
<evidence type="ECO:0000313" key="2">
    <source>
        <dbReference type="Proteomes" id="UP000541058"/>
    </source>
</evidence>
<dbReference type="EMBL" id="JAAYSM010000328">
    <property type="protein sequence ID" value="NLJ19083.1"/>
    <property type="molecule type" value="Genomic_DNA"/>
</dbReference>
<dbReference type="AlphaFoldDB" id="A0A7X8C4W8"/>
<evidence type="ECO:0000313" key="1">
    <source>
        <dbReference type="EMBL" id="NLJ19083.1"/>
    </source>
</evidence>
<reference evidence="1 2" key="1">
    <citation type="journal article" date="2020" name="Biotechnol. Biofuels">
        <title>New insights from the biogas microbiome by comprehensive genome-resolved metagenomics of nearly 1600 species originating from multiple anaerobic digesters.</title>
        <authorList>
            <person name="Campanaro S."/>
            <person name="Treu L."/>
            <person name="Rodriguez-R L.M."/>
            <person name="Kovalovszki A."/>
            <person name="Ziels R.M."/>
            <person name="Maus I."/>
            <person name="Zhu X."/>
            <person name="Kougias P.G."/>
            <person name="Basile A."/>
            <person name="Luo G."/>
            <person name="Schluter A."/>
            <person name="Konstantinidis K.T."/>
            <person name="Angelidaki I."/>
        </authorList>
    </citation>
    <scope>NUCLEOTIDE SEQUENCE [LARGE SCALE GENOMIC DNA]</scope>
    <source>
        <strain evidence="1">AS23ysBPME_34</strain>
    </source>
</reference>
<comment type="caution">
    <text evidence="1">The sequence shown here is derived from an EMBL/GenBank/DDBJ whole genome shotgun (WGS) entry which is preliminary data.</text>
</comment>
<dbReference type="Proteomes" id="UP000541058">
    <property type="component" value="Unassembled WGS sequence"/>
</dbReference>
<protein>
    <submittedName>
        <fullName evidence="1">Uncharacterized protein</fullName>
    </submittedName>
</protein>
<accession>A0A7X8C4W8</accession>
<gene>
    <name evidence="1" type="ORF">GX355_09490</name>
</gene>